<organism evidence="2 3">
    <name type="scientific">Pseudidiomarina maritima</name>
    <dbReference type="NCBI Taxonomy" id="519453"/>
    <lineage>
        <taxon>Bacteria</taxon>
        <taxon>Pseudomonadati</taxon>
        <taxon>Pseudomonadota</taxon>
        <taxon>Gammaproteobacteria</taxon>
        <taxon>Alteromonadales</taxon>
        <taxon>Idiomarinaceae</taxon>
        <taxon>Pseudidiomarina</taxon>
    </lineage>
</organism>
<feature type="transmembrane region" description="Helical" evidence="1">
    <location>
        <begin position="32"/>
        <end position="58"/>
    </location>
</feature>
<evidence type="ECO:0000256" key="1">
    <source>
        <dbReference type="SAM" id="Phobius"/>
    </source>
</evidence>
<accession>A0A317Q1T1</accession>
<sequence length="69" mass="7746">MPISLFLLQGLLAALLFYGLVGQHYRQPLWNTLAVLTLGLVPPVNWLVLMLAVGYRLWHKPAAAMPIKH</sequence>
<keyword evidence="3" id="KW-1185">Reference proteome</keyword>
<name>A0A317Q1T1_9GAMM</name>
<proteinExistence type="predicted"/>
<dbReference type="OrthoDB" id="6241344at2"/>
<gene>
    <name evidence="2" type="ORF">DET45_11925</name>
</gene>
<dbReference type="RefSeq" id="WP_110076735.1">
    <property type="nucleotide sequence ID" value="NZ_QGTT01000019.1"/>
</dbReference>
<keyword evidence="1" id="KW-0812">Transmembrane</keyword>
<evidence type="ECO:0000313" key="3">
    <source>
        <dbReference type="Proteomes" id="UP000246964"/>
    </source>
</evidence>
<dbReference type="EMBL" id="QGTT01000019">
    <property type="protein sequence ID" value="PWW09331.1"/>
    <property type="molecule type" value="Genomic_DNA"/>
</dbReference>
<dbReference type="Proteomes" id="UP000246964">
    <property type="component" value="Unassembled WGS sequence"/>
</dbReference>
<dbReference type="AlphaFoldDB" id="A0A317Q1T1"/>
<evidence type="ECO:0000313" key="2">
    <source>
        <dbReference type="EMBL" id="PWW09331.1"/>
    </source>
</evidence>
<protein>
    <submittedName>
        <fullName evidence="2">Uncharacterized protein</fullName>
    </submittedName>
</protein>
<keyword evidence="1" id="KW-0472">Membrane</keyword>
<keyword evidence="1" id="KW-1133">Transmembrane helix</keyword>
<reference evidence="2 3" key="1">
    <citation type="submission" date="2018-05" db="EMBL/GenBank/DDBJ databases">
        <title>Freshwater and sediment microbial communities from various areas in North America, analyzing microbe dynamics in response to fracking.</title>
        <authorList>
            <person name="Lamendella R."/>
        </authorList>
    </citation>
    <scope>NUCLEOTIDE SEQUENCE [LARGE SCALE GENOMIC DNA]</scope>
    <source>
        <strain evidence="2 3">125B1</strain>
    </source>
</reference>
<comment type="caution">
    <text evidence="2">The sequence shown here is derived from an EMBL/GenBank/DDBJ whole genome shotgun (WGS) entry which is preliminary data.</text>
</comment>